<dbReference type="InterPro" id="IPR011051">
    <property type="entry name" value="RmlC_Cupin_sf"/>
</dbReference>
<comment type="function">
    <text evidence="3">Catalyzes the epimerization of the C3' and C5'positions of dTDP-6-deoxy-D-xylo-4-hexulose, forming dTDP-6-deoxy-L-lyxo-4-hexulose.</text>
</comment>
<comment type="pathway">
    <text evidence="3">Carbohydrate biosynthesis; dTDP-L-rhamnose biosynthesis.</text>
</comment>
<dbReference type="KEGG" id="cint:HZF06_18875"/>
<dbReference type="InterPro" id="IPR014710">
    <property type="entry name" value="RmlC-like_jellyroll"/>
</dbReference>
<comment type="similarity">
    <text evidence="3">Belongs to the dTDP-4-dehydrorhamnose 3,5-epimerase family.</text>
</comment>
<dbReference type="CDD" id="cd00438">
    <property type="entry name" value="cupin_RmlC"/>
    <property type="match status" value="1"/>
</dbReference>
<evidence type="ECO:0000313" key="4">
    <source>
        <dbReference type="EMBL" id="QLY82399.1"/>
    </source>
</evidence>
<dbReference type="PANTHER" id="PTHR21047:SF2">
    <property type="entry name" value="THYMIDINE DIPHOSPHO-4-KETO-RHAMNOSE 3,5-EPIMERASE"/>
    <property type="match status" value="1"/>
</dbReference>
<dbReference type="UniPathway" id="UPA00124"/>
<comment type="catalytic activity">
    <reaction evidence="3">
        <text>dTDP-4-dehydro-6-deoxy-alpha-D-glucose = dTDP-4-dehydro-beta-L-rhamnose</text>
        <dbReference type="Rhea" id="RHEA:16969"/>
        <dbReference type="ChEBI" id="CHEBI:57649"/>
        <dbReference type="ChEBI" id="CHEBI:62830"/>
        <dbReference type="EC" id="5.1.3.13"/>
    </reaction>
</comment>
<name>A0A7D6ZKE2_9CLOT</name>
<dbReference type="Proteomes" id="UP000512286">
    <property type="component" value="Chromosome"/>
</dbReference>
<dbReference type="NCBIfam" id="TIGR01221">
    <property type="entry name" value="rmlC"/>
    <property type="match status" value="1"/>
</dbReference>
<evidence type="ECO:0000256" key="2">
    <source>
        <dbReference type="PIRSR" id="PIRSR600888-3"/>
    </source>
</evidence>
<evidence type="ECO:0000256" key="1">
    <source>
        <dbReference type="PIRSR" id="PIRSR600888-1"/>
    </source>
</evidence>
<gene>
    <name evidence="4" type="primary">rfbC</name>
    <name evidence="4" type="ORF">HZF06_18875</name>
</gene>
<feature type="active site" description="Proton donor" evidence="1">
    <location>
        <position position="131"/>
    </location>
</feature>
<dbReference type="SUPFAM" id="SSF51182">
    <property type="entry name" value="RmlC-like cupins"/>
    <property type="match status" value="1"/>
</dbReference>
<dbReference type="GO" id="GO:0019305">
    <property type="term" value="P:dTDP-rhamnose biosynthetic process"/>
    <property type="evidence" value="ECO:0007669"/>
    <property type="project" value="UniProtKB-UniRule"/>
</dbReference>
<organism evidence="4 5">
    <name type="scientific">Clostridium intestinale</name>
    <dbReference type="NCBI Taxonomy" id="36845"/>
    <lineage>
        <taxon>Bacteria</taxon>
        <taxon>Bacillati</taxon>
        <taxon>Bacillota</taxon>
        <taxon>Clostridia</taxon>
        <taxon>Eubacteriales</taxon>
        <taxon>Clostridiaceae</taxon>
        <taxon>Clostridium</taxon>
    </lineage>
</organism>
<reference evidence="4 5" key="1">
    <citation type="submission" date="2020-07" db="EMBL/GenBank/DDBJ databases">
        <title>Electron transfer.</title>
        <authorList>
            <person name="Huang L."/>
            <person name="Liu X."/>
            <person name="Zhou S."/>
        </authorList>
    </citation>
    <scope>NUCLEOTIDE SEQUENCE [LARGE SCALE GENOMIC DNA]</scope>
    <source>
        <strain evidence="4 5">Lx1</strain>
    </source>
</reference>
<evidence type="ECO:0000313" key="5">
    <source>
        <dbReference type="Proteomes" id="UP000512286"/>
    </source>
</evidence>
<dbReference type="Gene3D" id="2.60.120.10">
    <property type="entry name" value="Jelly Rolls"/>
    <property type="match status" value="1"/>
</dbReference>
<dbReference type="GO" id="GO:0005829">
    <property type="term" value="C:cytosol"/>
    <property type="evidence" value="ECO:0007669"/>
    <property type="project" value="TreeGrafter"/>
</dbReference>
<comment type="subunit">
    <text evidence="3">Homodimer.</text>
</comment>
<proteinExistence type="inferred from homology"/>
<protein>
    <recommendedName>
        <fullName evidence="3">dTDP-4-dehydrorhamnose 3,5-epimerase</fullName>
        <ecNumber evidence="3">5.1.3.13</ecNumber>
    </recommendedName>
    <alternativeName>
        <fullName evidence="3">Thymidine diphospho-4-keto-rhamnose 3,5-epimerase</fullName>
    </alternativeName>
</protein>
<dbReference type="Pfam" id="PF00908">
    <property type="entry name" value="dTDP_sugar_isom"/>
    <property type="match status" value="1"/>
</dbReference>
<dbReference type="InterPro" id="IPR000888">
    <property type="entry name" value="RmlC-like"/>
</dbReference>
<feature type="site" description="Participates in a stacking interaction with the thymidine ring of dTDP-4-oxo-6-deoxyglucose" evidence="2">
    <location>
        <position position="137"/>
    </location>
</feature>
<dbReference type="GO" id="GO:0008830">
    <property type="term" value="F:dTDP-4-dehydrorhamnose 3,5-epimerase activity"/>
    <property type="evidence" value="ECO:0007669"/>
    <property type="project" value="UniProtKB-UniRule"/>
</dbReference>
<feature type="active site" description="Proton acceptor" evidence="1">
    <location>
        <position position="61"/>
    </location>
</feature>
<accession>A0A7D6ZKE2</accession>
<dbReference type="PANTHER" id="PTHR21047">
    <property type="entry name" value="DTDP-6-DEOXY-D-GLUCOSE-3,5 EPIMERASE"/>
    <property type="match status" value="1"/>
</dbReference>
<sequence length="178" mass="20590">MEVIDTEIDGVCIIENSAFSDDRGSFTKIFHEDIFKNLGLNTELRESYYSISKKGVIRGMHFQLPPYDHDKLVHVAKGKINDVILDLRKDSKTFLKYISIELSDKNRYSVYIPKGCAHGFNTLEEDSIVIYNVSTVYNKDADWGVRWDSFGMNWNNTNPVISQRDSSFETVEEYIKKI</sequence>
<dbReference type="GO" id="GO:0000271">
    <property type="term" value="P:polysaccharide biosynthetic process"/>
    <property type="evidence" value="ECO:0007669"/>
    <property type="project" value="TreeGrafter"/>
</dbReference>
<dbReference type="EMBL" id="CP059378">
    <property type="protein sequence ID" value="QLY82399.1"/>
    <property type="molecule type" value="Genomic_DNA"/>
</dbReference>
<evidence type="ECO:0000256" key="3">
    <source>
        <dbReference type="RuleBase" id="RU364069"/>
    </source>
</evidence>
<dbReference type="EC" id="5.1.3.13" evidence="3"/>
<keyword evidence="3 4" id="KW-0413">Isomerase</keyword>
<dbReference type="AlphaFoldDB" id="A0A7D6ZKE2"/>